<accession>A0A8S5UV06</accession>
<protein>
    <submittedName>
        <fullName evidence="1">Endoplasmic reticulum chaperone</fullName>
    </submittedName>
</protein>
<organism evidence="1">
    <name type="scientific">Siphoviridae sp. ctaDn21</name>
    <dbReference type="NCBI Taxonomy" id="2825563"/>
    <lineage>
        <taxon>Viruses</taxon>
        <taxon>Duplodnaviria</taxon>
        <taxon>Heunggongvirae</taxon>
        <taxon>Uroviricota</taxon>
        <taxon>Caudoviricetes</taxon>
    </lineage>
</organism>
<reference evidence="1" key="1">
    <citation type="journal article" date="2021" name="Proc. Natl. Acad. Sci. U.S.A.">
        <title>A Catalog of Tens of Thousands of Viruses from Human Metagenomes Reveals Hidden Associations with Chronic Diseases.</title>
        <authorList>
            <person name="Tisza M.J."/>
            <person name="Buck C.B."/>
        </authorList>
    </citation>
    <scope>NUCLEOTIDE SEQUENCE</scope>
    <source>
        <strain evidence="1">CtaDn21</strain>
    </source>
</reference>
<sequence length="112" mass="12124">MATLKALSTLIVSGSVVHSGSVFHCPDALATSFIDRSFAFELKEAEGTDVPVANTEAPVLDDEEEVEKMRQDYAAMTIPQLTELAQANGVDLTGLTRKSEYIDALIDYELGE</sequence>
<evidence type="ECO:0000313" key="1">
    <source>
        <dbReference type="EMBL" id="DAF98313.1"/>
    </source>
</evidence>
<proteinExistence type="predicted"/>
<dbReference type="EMBL" id="BK016144">
    <property type="protein sequence ID" value="DAF98313.1"/>
    <property type="molecule type" value="Genomic_DNA"/>
</dbReference>
<name>A0A8S5UV06_9CAUD</name>